<name>G3Q7V6_GASAC</name>
<reference evidence="2" key="2">
    <citation type="submission" date="2024-04" db="UniProtKB">
        <authorList>
            <consortium name="Ensembl"/>
        </authorList>
    </citation>
    <scope>IDENTIFICATION</scope>
</reference>
<reference evidence="2" key="1">
    <citation type="submission" date="2006-01" db="EMBL/GenBank/DDBJ databases">
        <authorList>
            <person name="Lindblad-Toh K."/>
            <person name="Mauceli E."/>
            <person name="Grabherr M."/>
            <person name="Chang J.L."/>
            <person name="Lander E.S."/>
        </authorList>
    </citation>
    <scope>NUCLEOTIDE SEQUENCE [LARGE SCALE GENOMIC DNA]</scope>
</reference>
<dbReference type="AlphaFoldDB" id="G3Q7V6"/>
<feature type="region of interest" description="Disordered" evidence="1">
    <location>
        <begin position="68"/>
        <end position="91"/>
    </location>
</feature>
<dbReference type="Bgee" id="ENSGACG00000019652">
    <property type="expression patterns" value="Expressed in testis and 4 other cell types or tissues"/>
</dbReference>
<proteinExistence type="predicted"/>
<sequence>MPRLADSVVVEGIHECTQYTYQSDLAYRLADHISSLTSSGTYMDGGVAACPPLQPPPHRWLEGVAVPAQKRGPCRPPPPLPSAPLSGSSRLSAWAWWPQ</sequence>
<dbReference type="Ensembl" id="ENSGACT00000026021.1">
    <property type="protein sequence ID" value="ENSGACP00000025970.1"/>
    <property type="gene ID" value="ENSGACG00000019652.1"/>
</dbReference>
<accession>G3Q7V6</accession>
<protein>
    <submittedName>
        <fullName evidence="2">Uncharacterized protein</fullName>
    </submittedName>
</protein>
<evidence type="ECO:0000313" key="2">
    <source>
        <dbReference type="Ensembl" id="ENSGACP00000025970.1"/>
    </source>
</evidence>
<dbReference type="InParanoid" id="G3Q7V6"/>
<evidence type="ECO:0000256" key="1">
    <source>
        <dbReference type="SAM" id="MobiDB-lite"/>
    </source>
</evidence>
<organism evidence="2">
    <name type="scientific">Gasterosteus aculeatus</name>
    <name type="common">Three-spined stickleback</name>
    <dbReference type="NCBI Taxonomy" id="69293"/>
    <lineage>
        <taxon>Eukaryota</taxon>
        <taxon>Metazoa</taxon>
        <taxon>Chordata</taxon>
        <taxon>Craniata</taxon>
        <taxon>Vertebrata</taxon>
        <taxon>Euteleostomi</taxon>
        <taxon>Actinopterygii</taxon>
        <taxon>Neopterygii</taxon>
        <taxon>Teleostei</taxon>
        <taxon>Neoteleostei</taxon>
        <taxon>Acanthomorphata</taxon>
        <taxon>Eupercaria</taxon>
        <taxon>Perciformes</taxon>
        <taxon>Cottioidei</taxon>
        <taxon>Gasterosteales</taxon>
        <taxon>Gasterosteidae</taxon>
        <taxon>Gasterosteus</taxon>
    </lineage>
</organism>